<name>A0A165YLR9_9AGAM</name>
<evidence type="ECO:0000313" key="1">
    <source>
        <dbReference type="EMBL" id="KZP09698.1"/>
    </source>
</evidence>
<sequence length="92" mass="9919">MTLRPQSRSSTGSAHRTCSPVIYVSATQRPPDFFLELTLLVAVAQDAVVLPKLVTPARVTSNYIGTVGARKRHAEEDLQTLDGGRWAGNGRG</sequence>
<protein>
    <submittedName>
        <fullName evidence="1">Uncharacterized protein</fullName>
    </submittedName>
</protein>
<accession>A0A165YLR9</accession>
<reference evidence="1 2" key="1">
    <citation type="journal article" date="2016" name="Mol. Biol. Evol.">
        <title>Comparative Genomics of Early-Diverging Mushroom-Forming Fungi Provides Insights into the Origins of Lignocellulose Decay Capabilities.</title>
        <authorList>
            <person name="Nagy L.G."/>
            <person name="Riley R."/>
            <person name="Tritt A."/>
            <person name="Adam C."/>
            <person name="Daum C."/>
            <person name="Floudas D."/>
            <person name="Sun H."/>
            <person name="Yadav J.S."/>
            <person name="Pangilinan J."/>
            <person name="Larsson K.H."/>
            <person name="Matsuura K."/>
            <person name="Barry K."/>
            <person name="Labutti K."/>
            <person name="Kuo R."/>
            <person name="Ohm R.A."/>
            <person name="Bhattacharya S.S."/>
            <person name="Shirouzu T."/>
            <person name="Yoshinaga Y."/>
            <person name="Martin F.M."/>
            <person name="Grigoriev I.V."/>
            <person name="Hibbett D.S."/>
        </authorList>
    </citation>
    <scope>NUCLEOTIDE SEQUENCE [LARGE SCALE GENOMIC DNA]</scope>
    <source>
        <strain evidence="1 2">CBS 109695</strain>
    </source>
</reference>
<proteinExistence type="predicted"/>
<evidence type="ECO:0000313" key="2">
    <source>
        <dbReference type="Proteomes" id="UP000076532"/>
    </source>
</evidence>
<dbReference type="AlphaFoldDB" id="A0A165YLR9"/>
<keyword evidence="2" id="KW-1185">Reference proteome</keyword>
<organism evidence="1 2">
    <name type="scientific">Athelia psychrophila</name>
    <dbReference type="NCBI Taxonomy" id="1759441"/>
    <lineage>
        <taxon>Eukaryota</taxon>
        <taxon>Fungi</taxon>
        <taxon>Dikarya</taxon>
        <taxon>Basidiomycota</taxon>
        <taxon>Agaricomycotina</taxon>
        <taxon>Agaricomycetes</taxon>
        <taxon>Agaricomycetidae</taxon>
        <taxon>Atheliales</taxon>
        <taxon>Atheliaceae</taxon>
        <taxon>Athelia</taxon>
    </lineage>
</organism>
<gene>
    <name evidence="1" type="ORF">FIBSPDRAFT_873350</name>
</gene>
<dbReference type="Proteomes" id="UP000076532">
    <property type="component" value="Unassembled WGS sequence"/>
</dbReference>
<dbReference type="EMBL" id="KV417694">
    <property type="protein sequence ID" value="KZP09698.1"/>
    <property type="molecule type" value="Genomic_DNA"/>
</dbReference>